<dbReference type="EMBL" id="CACRXK020001798">
    <property type="protein sequence ID" value="CAB3991153.1"/>
    <property type="molecule type" value="Genomic_DNA"/>
</dbReference>
<dbReference type="CDD" id="cd15489">
    <property type="entry name" value="PHD_SF"/>
    <property type="match status" value="1"/>
</dbReference>
<evidence type="ECO:0000256" key="1">
    <source>
        <dbReference type="SAM" id="MobiDB-lite"/>
    </source>
</evidence>
<dbReference type="InterPro" id="IPR001965">
    <property type="entry name" value="Znf_PHD"/>
</dbReference>
<proteinExistence type="predicted"/>
<accession>A0A6S7GIH9</accession>
<dbReference type="OrthoDB" id="5988509at2759"/>
<sequence>MCASRSPVKGLSVREDKDGVRSLHSKIGDRRYKRIANFYFSIQTLVTFPGKNKLNGYILDVNRIDGTSMECFVLIEEMAGAVKFKSAINRTFSECGGVFSQDIKDNQLISYLMDMVEDFVTNVNRRVTGVLTLGRQLNPKKVNADGQFDENGVIEKDDYETSVYILNENLQINKNGVILKENWTHRWMVPFLVAIPRAISDKKVLKYLYDHNQVLVSLPFQSFNWKLFIRKAKSFFKSNFMPFINFLSGALALFHYEQVVNWLGSCPVPTAIGENSCGKSTALKLVGQLVGMRTVSQSSSESVISDLTKTTFPLGWDDPTFAHTVRSPLAAVFNGCGNQTQARGNEKPITAFILTCNFEMDGDLRSFERTTPIWFKKLVTSEDEPADHILEAKQEIFSLASPHCLFDEQREIIELVNDNSVVSGESFDAYLMETFLPYVRSFYDATVKTLSSVEEFFNLLIQAISCLQMNAEKLKTWMRNSVRGKDHEFVVFVLPTALATIEKASLPAPTDGNIRELIKKTPGGNSNHRSTFEGRTNKICCVKLPRTALSEDVLQQIDSFFGLTLNEVPEDENVKANDEATNDLLDALTAELEETREMLANEKASSKALFESKTKLQESFHEQRQSLTKENENLLDEVKALKARVKQLESSMKEKEETPSSSTTALSNKTGLSVVATTLMQAIEHSHRVEPESQEDTEMQSLDDSGIGNDLIEKGSPADEEKNHCNLCDKRTTSRMIMCTKCSQWAHYTCAGMGTYKEALRQKNIFMCKECK</sequence>
<dbReference type="InterPro" id="IPR011011">
    <property type="entry name" value="Znf_FYVE_PHD"/>
</dbReference>
<dbReference type="Proteomes" id="UP001152795">
    <property type="component" value="Unassembled WGS sequence"/>
</dbReference>
<evidence type="ECO:0000313" key="3">
    <source>
        <dbReference type="Proteomes" id="UP001152795"/>
    </source>
</evidence>
<name>A0A6S7GIH9_PARCT</name>
<evidence type="ECO:0000313" key="2">
    <source>
        <dbReference type="EMBL" id="CAB3991153.1"/>
    </source>
</evidence>
<feature type="region of interest" description="Disordered" evidence="1">
    <location>
        <begin position="649"/>
        <end position="669"/>
    </location>
</feature>
<comment type="caution">
    <text evidence="2">The sequence shown here is derived from an EMBL/GenBank/DDBJ whole genome shotgun (WGS) entry which is preliminary data.</text>
</comment>
<dbReference type="PROSITE" id="PS50016">
    <property type="entry name" value="ZF_PHD_2"/>
    <property type="match status" value="1"/>
</dbReference>
<reference evidence="2" key="1">
    <citation type="submission" date="2020-04" db="EMBL/GenBank/DDBJ databases">
        <authorList>
            <person name="Alioto T."/>
            <person name="Alioto T."/>
            <person name="Gomez Garrido J."/>
        </authorList>
    </citation>
    <scope>NUCLEOTIDE SEQUENCE</scope>
    <source>
        <strain evidence="2">A484AB</strain>
    </source>
</reference>
<dbReference type="AlphaFoldDB" id="A0A6S7GIH9"/>
<dbReference type="SMART" id="SM00249">
    <property type="entry name" value="PHD"/>
    <property type="match status" value="1"/>
</dbReference>
<dbReference type="Pfam" id="PF00628">
    <property type="entry name" value="PHD"/>
    <property type="match status" value="1"/>
</dbReference>
<dbReference type="InterPro" id="IPR013083">
    <property type="entry name" value="Znf_RING/FYVE/PHD"/>
</dbReference>
<keyword evidence="3" id="KW-1185">Reference proteome</keyword>
<dbReference type="SUPFAM" id="SSF57903">
    <property type="entry name" value="FYVE/PHD zinc finger"/>
    <property type="match status" value="1"/>
</dbReference>
<feature type="compositionally biased region" description="Polar residues" evidence="1">
    <location>
        <begin position="659"/>
        <end position="669"/>
    </location>
</feature>
<dbReference type="InterPro" id="IPR019787">
    <property type="entry name" value="Znf_PHD-finger"/>
</dbReference>
<gene>
    <name evidence="2" type="ORF">PACLA_8A013074</name>
</gene>
<dbReference type="Gene3D" id="3.30.40.10">
    <property type="entry name" value="Zinc/RING finger domain, C3HC4 (zinc finger)"/>
    <property type="match status" value="1"/>
</dbReference>
<organism evidence="2 3">
    <name type="scientific">Paramuricea clavata</name>
    <name type="common">Red gorgonian</name>
    <name type="synonym">Violescent sea-whip</name>
    <dbReference type="NCBI Taxonomy" id="317549"/>
    <lineage>
        <taxon>Eukaryota</taxon>
        <taxon>Metazoa</taxon>
        <taxon>Cnidaria</taxon>
        <taxon>Anthozoa</taxon>
        <taxon>Octocorallia</taxon>
        <taxon>Malacalcyonacea</taxon>
        <taxon>Plexauridae</taxon>
        <taxon>Paramuricea</taxon>
    </lineage>
</organism>
<protein>
    <submittedName>
        <fullName evidence="2">Reticulocyte-binding 2-like a</fullName>
    </submittedName>
</protein>